<dbReference type="EMBL" id="AP018823">
    <property type="protein sequence ID" value="BBF84859.1"/>
    <property type="molecule type" value="Genomic_DNA"/>
</dbReference>
<dbReference type="InterPro" id="IPR016024">
    <property type="entry name" value="ARM-type_fold"/>
</dbReference>
<evidence type="ECO:0000313" key="2">
    <source>
        <dbReference type="Proteomes" id="UP000198290"/>
    </source>
</evidence>
<organism evidence="1 2">
    <name type="scientific">Aquitalea magnusonii</name>
    <dbReference type="NCBI Taxonomy" id="332411"/>
    <lineage>
        <taxon>Bacteria</taxon>
        <taxon>Pseudomonadati</taxon>
        <taxon>Pseudomonadota</taxon>
        <taxon>Betaproteobacteria</taxon>
        <taxon>Neisseriales</taxon>
        <taxon>Chromobacteriaceae</taxon>
        <taxon>Aquitalea</taxon>
    </lineage>
</organism>
<dbReference type="Proteomes" id="UP000198290">
    <property type="component" value="Chromosome"/>
</dbReference>
<dbReference type="GO" id="GO:0016491">
    <property type="term" value="F:oxidoreductase activity"/>
    <property type="evidence" value="ECO:0007669"/>
    <property type="project" value="TreeGrafter"/>
</dbReference>
<dbReference type="Pfam" id="PF13646">
    <property type="entry name" value="HEAT_2"/>
    <property type="match status" value="2"/>
</dbReference>
<gene>
    <name evidence="1" type="ORF">DLM_1235</name>
</gene>
<reference evidence="2" key="3">
    <citation type="journal article" date="2017" name="Plant Physiol. Biochem.">
        <title>Differential oxidative and antioxidative response of duckweed Lemna minor toward plant growth promoting/inhibiting bacteria.</title>
        <authorList>
            <person name="Ishizawa H."/>
            <person name="Kuroda M."/>
            <person name="Morikawa M."/>
            <person name="Ike M."/>
        </authorList>
    </citation>
    <scope>NUCLEOTIDE SEQUENCE [LARGE SCALE GENOMIC DNA]</scope>
    <source>
        <strain evidence="2">H3</strain>
    </source>
</reference>
<dbReference type="OrthoDB" id="7359267at2"/>
<evidence type="ECO:0000313" key="1">
    <source>
        <dbReference type="EMBL" id="BBF84859.1"/>
    </source>
</evidence>
<keyword evidence="2" id="KW-1185">Reference proteome</keyword>
<accession>A0A3G9GDX1</accession>
<dbReference type="PANTHER" id="PTHR12697:SF5">
    <property type="entry name" value="DEOXYHYPUSINE HYDROXYLASE"/>
    <property type="match status" value="1"/>
</dbReference>
<dbReference type="SUPFAM" id="SSF48371">
    <property type="entry name" value="ARM repeat"/>
    <property type="match status" value="1"/>
</dbReference>
<protein>
    <submittedName>
        <fullName evidence="1">HEAT repeat protein</fullName>
    </submittedName>
</protein>
<reference evidence="1 2" key="2">
    <citation type="journal article" date="2017" name="Genome Announc.">
        <title>Draft genome sequence of Aquitalea magnusonii strain H3, a plant growth-promoting bacterium of duckweed Lemna minor.</title>
        <authorList>
            <person name="Ishizawa H."/>
            <person name="Kuroda M."/>
            <person name="Ike M."/>
        </authorList>
    </citation>
    <scope>NUCLEOTIDE SEQUENCE [LARGE SCALE GENOMIC DNA]</scope>
    <source>
        <strain evidence="1 2">H3</strain>
    </source>
</reference>
<sequence>MALKKSVTPAIEDAGESLSFADLITRLSSVSVDERRQAALALGQYPEAVLPLCRILPAESDRAVRDAALGSLRRLGGVEVAQHLADFLRSDDPMLRNGVIEVLQEMPDATASLVETLLRDVDPDVRIFTVNILESLKHPGVEGWLISVVEQDMHCNVVATAIDLLGEVGSPHALASLESAANRFADDPFIRFAVDMAKARIRQE</sequence>
<dbReference type="AlphaFoldDB" id="A0A3G9GDX1"/>
<dbReference type="Gene3D" id="1.25.10.10">
    <property type="entry name" value="Leucine-rich Repeat Variant"/>
    <property type="match status" value="1"/>
</dbReference>
<dbReference type="KEGG" id="amah:DLM_1235"/>
<name>A0A3G9GDX1_9NEIS</name>
<dbReference type="PANTHER" id="PTHR12697">
    <property type="entry name" value="PBS LYASE HEAT-LIKE PROTEIN"/>
    <property type="match status" value="1"/>
</dbReference>
<reference evidence="2" key="1">
    <citation type="journal article" date="2017" name="Biotechnol. Biofuels">
        <title>Evaluation of environmental bacterial communities as a factor affecting the growth of duckweed Lemna minor.</title>
        <authorList>
            <person name="Ishizawa H."/>
            <person name="Kuroda M."/>
            <person name="Morikawa M."/>
            <person name="Ike M."/>
        </authorList>
    </citation>
    <scope>NUCLEOTIDE SEQUENCE [LARGE SCALE GENOMIC DNA]</scope>
    <source>
        <strain evidence="2">H3</strain>
    </source>
</reference>
<dbReference type="RefSeq" id="WP_089085447.1">
    <property type="nucleotide sequence ID" value="NZ_AP018823.1"/>
</dbReference>
<proteinExistence type="predicted"/>
<dbReference type="InterPro" id="IPR011989">
    <property type="entry name" value="ARM-like"/>
</dbReference>